<evidence type="ECO:0000256" key="1">
    <source>
        <dbReference type="SAM" id="MobiDB-lite"/>
    </source>
</evidence>
<feature type="region of interest" description="Disordered" evidence="1">
    <location>
        <begin position="149"/>
        <end position="214"/>
    </location>
</feature>
<gene>
    <name evidence="2" type="ORF">OE88DRAFT_541841</name>
</gene>
<feature type="region of interest" description="Disordered" evidence="1">
    <location>
        <begin position="268"/>
        <end position="306"/>
    </location>
</feature>
<evidence type="ECO:0000313" key="3">
    <source>
        <dbReference type="Proteomes" id="UP000305948"/>
    </source>
</evidence>
<feature type="compositionally biased region" description="Polar residues" evidence="1">
    <location>
        <begin position="162"/>
        <end position="173"/>
    </location>
</feature>
<feature type="region of interest" description="Disordered" evidence="1">
    <location>
        <begin position="32"/>
        <end position="95"/>
    </location>
</feature>
<sequence>MTSLLDILNDPEDVVRASHAIHVATRHSTPLRDVSAGNIGRTSPADASSQAVEDVAGSFSPLSSVTSSDPSRLSPAAGSSSLRPTPAQMKRERKLRDDPMADVLGPTLVVCKRCHSTIKLSPKSTYDPFHWNKHKERCLRRPDKLIEKKKSEAKEKSCIPKLQTTSRSVSKASSPKEFTPPLTPDTDEVQSSFDSDHLKEESPVPELSPSPSMHLYIHEPDPEVQDYLSRSHRKIIRELPPLSPEDWKNWSWSNLKRPVWDQSTLFHHGSADADADGDERMSDPELCLHQVSSTPRPEFDIGDDIS</sequence>
<dbReference type="EMBL" id="ML213519">
    <property type="protein sequence ID" value="TFK48556.1"/>
    <property type="molecule type" value="Genomic_DNA"/>
</dbReference>
<name>A0A5C3MWL8_9AGAM</name>
<evidence type="ECO:0000313" key="2">
    <source>
        <dbReference type="EMBL" id="TFK48556.1"/>
    </source>
</evidence>
<keyword evidence="3" id="KW-1185">Reference proteome</keyword>
<protein>
    <submittedName>
        <fullName evidence="2">Uncharacterized protein</fullName>
    </submittedName>
</protein>
<dbReference type="OrthoDB" id="3268830at2759"/>
<dbReference type="Proteomes" id="UP000305948">
    <property type="component" value="Unassembled WGS sequence"/>
</dbReference>
<organism evidence="2 3">
    <name type="scientific">Heliocybe sulcata</name>
    <dbReference type="NCBI Taxonomy" id="5364"/>
    <lineage>
        <taxon>Eukaryota</taxon>
        <taxon>Fungi</taxon>
        <taxon>Dikarya</taxon>
        <taxon>Basidiomycota</taxon>
        <taxon>Agaricomycotina</taxon>
        <taxon>Agaricomycetes</taxon>
        <taxon>Gloeophyllales</taxon>
        <taxon>Gloeophyllaceae</taxon>
        <taxon>Heliocybe</taxon>
    </lineage>
</organism>
<proteinExistence type="predicted"/>
<reference evidence="2 3" key="1">
    <citation type="journal article" date="2019" name="Nat. Ecol. Evol.">
        <title>Megaphylogeny resolves global patterns of mushroom evolution.</title>
        <authorList>
            <person name="Varga T."/>
            <person name="Krizsan K."/>
            <person name="Foldi C."/>
            <person name="Dima B."/>
            <person name="Sanchez-Garcia M."/>
            <person name="Sanchez-Ramirez S."/>
            <person name="Szollosi G.J."/>
            <person name="Szarkandi J.G."/>
            <person name="Papp V."/>
            <person name="Albert L."/>
            <person name="Andreopoulos W."/>
            <person name="Angelini C."/>
            <person name="Antonin V."/>
            <person name="Barry K.W."/>
            <person name="Bougher N.L."/>
            <person name="Buchanan P."/>
            <person name="Buyck B."/>
            <person name="Bense V."/>
            <person name="Catcheside P."/>
            <person name="Chovatia M."/>
            <person name="Cooper J."/>
            <person name="Damon W."/>
            <person name="Desjardin D."/>
            <person name="Finy P."/>
            <person name="Geml J."/>
            <person name="Haridas S."/>
            <person name="Hughes K."/>
            <person name="Justo A."/>
            <person name="Karasinski D."/>
            <person name="Kautmanova I."/>
            <person name="Kiss B."/>
            <person name="Kocsube S."/>
            <person name="Kotiranta H."/>
            <person name="LaButti K.M."/>
            <person name="Lechner B.E."/>
            <person name="Liimatainen K."/>
            <person name="Lipzen A."/>
            <person name="Lukacs Z."/>
            <person name="Mihaltcheva S."/>
            <person name="Morgado L.N."/>
            <person name="Niskanen T."/>
            <person name="Noordeloos M.E."/>
            <person name="Ohm R.A."/>
            <person name="Ortiz-Santana B."/>
            <person name="Ovrebo C."/>
            <person name="Racz N."/>
            <person name="Riley R."/>
            <person name="Savchenko A."/>
            <person name="Shiryaev A."/>
            <person name="Soop K."/>
            <person name="Spirin V."/>
            <person name="Szebenyi C."/>
            <person name="Tomsovsky M."/>
            <person name="Tulloss R.E."/>
            <person name="Uehling J."/>
            <person name="Grigoriev I.V."/>
            <person name="Vagvolgyi C."/>
            <person name="Papp T."/>
            <person name="Martin F.M."/>
            <person name="Miettinen O."/>
            <person name="Hibbett D.S."/>
            <person name="Nagy L.G."/>
        </authorList>
    </citation>
    <scope>NUCLEOTIDE SEQUENCE [LARGE SCALE GENOMIC DNA]</scope>
    <source>
        <strain evidence="2 3">OMC1185</strain>
    </source>
</reference>
<feature type="compositionally biased region" description="Basic and acidic residues" evidence="1">
    <location>
        <begin position="149"/>
        <end position="158"/>
    </location>
</feature>
<accession>A0A5C3MWL8</accession>
<dbReference type="AlphaFoldDB" id="A0A5C3MWL8"/>
<feature type="compositionally biased region" description="Low complexity" evidence="1">
    <location>
        <begin position="58"/>
        <end position="75"/>
    </location>
</feature>